<dbReference type="EMBL" id="JAHLJV010000013">
    <property type="protein sequence ID" value="KAK1596072.1"/>
    <property type="molecule type" value="Genomic_DNA"/>
</dbReference>
<dbReference type="GeneID" id="85441408"/>
<protein>
    <submittedName>
        <fullName evidence="1">Uncharacterized protein</fullName>
    </submittedName>
</protein>
<name>A0AAD8V6I4_9PEZI</name>
<keyword evidence="2" id="KW-1185">Reference proteome</keyword>
<evidence type="ECO:0000313" key="1">
    <source>
        <dbReference type="EMBL" id="KAK1596072.1"/>
    </source>
</evidence>
<dbReference type="Proteomes" id="UP001230504">
    <property type="component" value="Unassembled WGS sequence"/>
</dbReference>
<evidence type="ECO:0000313" key="2">
    <source>
        <dbReference type="Proteomes" id="UP001230504"/>
    </source>
</evidence>
<dbReference type="RefSeq" id="XP_060416991.1">
    <property type="nucleotide sequence ID" value="XM_060557168.1"/>
</dbReference>
<gene>
    <name evidence="1" type="ORF">LY79DRAFT_545248</name>
</gene>
<reference evidence="1" key="1">
    <citation type="submission" date="2021-06" db="EMBL/GenBank/DDBJ databases">
        <title>Comparative genomics, transcriptomics and evolutionary studies reveal genomic signatures of adaptation to plant cell wall in hemibiotrophic fungi.</title>
        <authorList>
            <consortium name="DOE Joint Genome Institute"/>
            <person name="Baroncelli R."/>
            <person name="Diaz J.F."/>
            <person name="Benocci T."/>
            <person name="Peng M."/>
            <person name="Battaglia E."/>
            <person name="Haridas S."/>
            <person name="Andreopoulos W."/>
            <person name="Labutti K."/>
            <person name="Pangilinan J."/>
            <person name="Floch G.L."/>
            <person name="Makela M.R."/>
            <person name="Henrissat B."/>
            <person name="Grigoriev I.V."/>
            <person name="Crouch J.A."/>
            <person name="De Vries R.P."/>
            <person name="Sukno S.A."/>
            <person name="Thon M.R."/>
        </authorList>
    </citation>
    <scope>NUCLEOTIDE SEQUENCE</scope>
    <source>
        <strain evidence="1">CBS 125086</strain>
    </source>
</reference>
<comment type="caution">
    <text evidence="1">The sequence shown here is derived from an EMBL/GenBank/DDBJ whole genome shotgun (WGS) entry which is preliminary data.</text>
</comment>
<organism evidence="1 2">
    <name type="scientific">Colletotrichum navitas</name>
    <dbReference type="NCBI Taxonomy" id="681940"/>
    <lineage>
        <taxon>Eukaryota</taxon>
        <taxon>Fungi</taxon>
        <taxon>Dikarya</taxon>
        <taxon>Ascomycota</taxon>
        <taxon>Pezizomycotina</taxon>
        <taxon>Sordariomycetes</taxon>
        <taxon>Hypocreomycetidae</taxon>
        <taxon>Glomerellales</taxon>
        <taxon>Glomerellaceae</taxon>
        <taxon>Colletotrichum</taxon>
        <taxon>Colletotrichum graminicola species complex</taxon>
    </lineage>
</organism>
<accession>A0AAD8V6I4</accession>
<sequence>MELKYSHKPEPGESLAPQRYCFRVRLEEIPGVPLQRSITLVNDFILQNFQRNFTWDKDYVHTPHNIDGNGKQWILLDVDTNTSPKPNYEDVMLHVYRVSVVGNKFSYTKTQYSDIRRYTFMFPWGGRKQATDSRPNT</sequence>
<dbReference type="AlphaFoldDB" id="A0AAD8V6I4"/>
<proteinExistence type="predicted"/>